<sequence>MRDKTLNFDLTPESATTPDSVADELDALHLTINMQGLDVQGEARAQYPQEEQDWDKVKDVITRLYQDEGLTLVELQRNLLKHHNFKATTKQWKSRITRWGLAKNNRQHEAEAVLLKKQARKAQGKDTKFSVRGRNVDIARIQRYAKRKRLDLNSIDEASSPIVRAMQTIRWQTPSPQPGLLNDASRHSMRLFDSIAAFVDGTLGEGHPLAGEIWRNTPFNADKARAPFMSSIHSAQHFQDLERYDLAFLFWRRAFRALEGVIQTWNRATITYLLRRMRVLEWKGNADVLRRFRAYINQYAVVAFSKQDPRFTLTKALAETDTASLSVSNCVLDQLVFRGGEWQDLAFEERTFVDALELEHDANLPVDEFVAGIEEADRRFGYHDSRTCRCVLDRTRVLSKRGYHDRAERFAYGMLQRANGLADLGARHCYRFYGFFWMALSQYELGKFDEAEFNALEALRSNEEFAKINNTRASASEYFWELLELLQKLAEQDGNKQKEAIWKGRLQEVEDEVVAEDKQANPDFYRKQRH</sequence>
<dbReference type="EMBL" id="LGRB01000009">
    <property type="protein sequence ID" value="OCT51930.1"/>
    <property type="molecule type" value="Genomic_DNA"/>
</dbReference>
<evidence type="ECO:0000259" key="1">
    <source>
        <dbReference type="Pfam" id="PF14420"/>
    </source>
</evidence>
<dbReference type="AlphaFoldDB" id="A0A1C1CTY6"/>
<proteinExistence type="predicted"/>
<comment type="caution">
    <text evidence="2">The sequence shown here is derived from an EMBL/GenBank/DDBJ whole genome shotgun (WGS) entry which is preliminary data.</text>
</comment>
<reference evidence="3" key="1">
    <citation type="submission" date="2015-07" db="EMBL/GenBank/DDBJ databases">
        <authorList>
            <person name="Teixeira M.M."/>
            <person name="Souza R.C."/>
            <person name="Almeida L.G."/>
            <person name="Vicente V.A."/>
            <person name="de Hoog S."/>
            <person name="Bocca A.L."/>
            <person name="de Almeida S.R."/>
            <person name="Vasconcelos A.T."/>
            <person name="Felipe M.S."/>
        </authorList>
    </citation>
    <scope>NUCLEOTIDE SEQUENCE [LARGE SCALE GENOMIC DNA]</scope>
    <source>
        <strain evidence="3">KSF</strain>
    </source>
</reference>
<dbReference type="PANTHER" id="PTHR38788:SF3">
    <property type="entry name" value="CLR5 DOMAIN-CONTAINING PROTEIN"/>
    <property type="match status" value="1"/>
</dbReference>
<dbReference type="OrthoDB" id="4134218at2759"/>
<dbReference type="STRING" id="86049.A0A1C1CTY6"/>
<dbReference type="InterPro" id="IPR011990">
    <property type="entry name" value="TPR-like_helical_dom_sf"/>
</dbReference>
<gene>
    <name evidence="2" type="ORF">CLCR_08386</name>
</gene>
<feature type="domain" description="Clr5" evidence="1">
    <location>
        <begin position="51"/>
        <end position="103"/>
    </location>
</feature>
<evidence type="ECO:0000313" key="3">
    <source>
        <dbReference type="Proteomes" id="UP000094526"/>
    </source>
</evidence>
<keyword evidence="3" id="KW-1185">Reference proteome</keyword>
<dbReference type="Proteomes" id="UP000094526">
    <property type="component" value="Unassembled WGS sequence"/>
</dbReference>
<dbReference type="eggNOG" id="ENOG502RZNG">
    <property type="taxonomic scope" value="Eukaryota"/>
</dbReference>
<accession>A0A1C1CTY6</accession>
<dbReference type="Pfam" id="PF14420">
    <property type="entry name" value="Clr5"/>
    <property type="match status" value="1"/>
</dbReference>
<dbReference type="PANTHER" id="PTHR38788">
    <property type="entry name" value="CLR5 DOMAIN-CONTAINING PROTEIN"/>
    <property type="match status" value="1"/>
</dbReference>
<dbReference type="InterPro" id="IPR025676">
    <property type="entry name" value="Clr5_dom"/>
</dbReference>
<name>A0A1C1CTY6_9EURO</name>
<dbReference type="VEuPathDB" id="FungiDB:CLCR_08386"/>
<organism evidence="2 3">
    <name type="scientific">Cladophialophora carrionii</name>
    <dbReference type="NCBI Taxonomy" id="86049"/>
    <lineage>
        <taxon>Eukaryota</taxon>
        <taxon>Fungi</taxon>
        <taxon>Dikarya</taxon>
        <taxon>Ascomycota</taxon>
        <taxon>Pezizomycotina</taxon>
        <taxon>Eurotiomycetes</taxon>
        <taxon>Chaetothyriomycetidae</taxon>
        <taxon>Chaetothyriales</taxon>
        <taxon>Herpotrichiellaceae</taxon>
        <taxon>Cladophialophora</taxon>
    </lineage>
</organism>
<protein>
    <recommendedName>
        <fullName evidence="1">Clr5 domain-containing protein</fullName>
    </recommendedName>
</protein>
<dbReference type="SUPFAM" id="SSF48452">
    <property type="entry name" value="TPR-like"/>
    <property type="match status" value="1"/>
</dbReference>
<evidence type="ECO:0000313" key="2">
    <source>
        <dbReference type="EMBL" id="OCT51930.1"/>
    </source>
</evidence>
<dbReference type="VEuPathDB" id="FungiDB:G647_06199"/>